<evidence type="ECO:0000313" key="2">
    <source>
        <dbReference type="Proteomes" id="UP000821853"/>
    </source>
</evidence>
<dbReference type="EMBL" id="JABSTR010000011">
    <property type="protein sequence ID" value="KAH9381451.1"/>
    <property type="molecule type" value="Genomic_DNA"/>
</dbReference>
<keyword evidence="2" id="KW-1185">Reference proteome</keyword>
<evidence type="ECO:0000313" key="1">
    <source>
        <dbReference type="EMBL" id="KAH9381451.1"/>
    </source>
</evidence>
<dbReference type="Proteomes" id="UP000821853">
    <property type="component" value="Chromosome 9"/>
</dbReference>
<dbReference type="VEuPathDB" id="VectorBase:HLOH_053194"/>
<sequence>MKKKRFVDNHTRVQETLKEFLETPGSVTDGSKAIFRGYYTLLQKFEALKRYQHLHSFFFGP</sequence>
<accession>A0A9J6H2B0</accession>
<proteinExistence type="predicted"/>
<organism evidence="1 2">
    <name type="scientific">Haemaphysalis longicornis</name>
    <name type="common">Bush tick</name>
    <dbReference type="NCBI Taxonomy" id="44386"/>
    <lineage>
        <taxon>Eukaryota</taxon>
        <taxon>Metazoa</taxon>
        <taxon>Ecdysozoa</taxon>
        <taxon>Arthropoda</taxon>
        <taxon>Chelicerata</taxon>
        <taxon>Arachnida</taxon>
        <taxon>Acari</taxon>
        <taxon>Parasitiformes</taxon>
        <taxon>Ixodida</taxon>
        <taxon>Ixodoidea</taxon>
        <taxon>Ixodidae</taxon>
        <taxon>Haemaphysalinae</taxon>
        <taxon>Haemaphysalis</taxon>
    </lineage>
</organism>
<comment type="caution">
    <text evidence="1">The sequence shown here is derived from an EMBL/GenBank/DDBJ whole genome shotgun (WGS) entry which is preliminary data.</text>
</comment>
<protein>
    <submittedName>
        <fullName evidence="1">Uncharacterized protein</fullName>
    </submittedName>
</protein>
<dbReference type="AlphaFoldDB" id="A0A9J6H2B0"/>
<reference evidence="1 2" key="1">
    <citation type="journal article" date="2020" name="Cell">
        <title>Large-Scale Comparative Analyses of Tick Genomes Elucidate Their Genetic Diversity and Vector Capacities.</title>
        <authorList>
            <consortium name="Tick Genome and Microbiome Consortium (TIGMIC)"/>
            <person name="Jia N."/>
            <person name="Wang J."/>
            <person name="Shi W."/>
            <person name="Du L."/>
            <person name="Sun Y."/>
            <person name="Zhan W."/>
            <person name="Jiang J.F."/>
            <person name="Wang Q."/>
            <person name="Zhang B."/>
            <person name="Ji P."/>
            <person name="Bell-Sakyi L."/>
            <person name="Cui X.M."/>
            <person name="Yuan T.T."/>
            <person name="Jiang B.G."/>
            <person name="Yang W.F."/>
            <person name="Lam T.T."/>
            <person name="Chang Q.C."/>
            <person name="Ding S.J."/>
            <person name="Wang X.J."/>
            <person name="Zhu J.G."/>
            <person name="Ruan X.D."/>
            <person name="Zhao L."/>
            <person name="Wei J.T."/>
            <person name="Ye R.Z."/>
            <person name="Que T.C."/>
            <person name="Du C.H."/>
            <person name="Zhou Y.H."/>
            <person name="Cheng J.X."/>
            <person name="Dai P.F."/>
            <person name="Guo W.B."/>
            <person name="Han X.H."/>
            <person name="Huang E.J."/>
            <person name="Li L.F."/>
            <person name="Wei W."/>
            <person name="Gao Y.C."/>
            <person name="Liu J.Z."/>
            <person name="Shao H.Z."/>
            <person name="Wang X."/>
            <person name="Wang C.C."/>
            <person name="Yang T.C."/>
            <person name="Huo Q.B."/>
            <person name="Li W."/>
            <person name="Chen H.Y."/>
            <person name="Chen S.E."/>
            <person name="Zhou L.G."/>
            <person name="Ni X.B."/>
            <person name="Tian J.H."/>
            <person name="Sheng Y."/>
            <person name="Liu T."/>
            <person name="Pan Y.S."/>
            <person name="Xia L.Y."/>
            <person name="Li J."/>
            <person name="Zhao F."/>
            <person name="Cao W.C."/>
        </authorList>
    </citation>
    <scope>NUCLEOTIDE SEQUENCE [LARGE SCALE GENOMIC DNA]</scope>
    <source>
        <strain evidence="1">HaeL-2018</strain>
    </source>
</reference>
<gene>
    <name evidence="1" type="ORF">HPB48_013240</name>
</gene>
<name>A0A9J6H2B0_HAELO</name>